<keyword evidence="1" id="KW-0223">Dioxygenase</keyword>
<dbReference type="GO" id="GO:0051213">
    <property type="term" value="F:dioxygenase activity"/>
    <property type="evidence" value="ECO:0007669"/>
    <property type="project" value="UniProtKB-KW"/>
</dbReference>
<dbReference type="InterPro" id="IPR018724">
    <property type="entry name" value="2OG-Fe_dioxygenase"/>
</dbReference>
<dbReference type="EMBL" id="CP157675">
    <property type="protein sequence ID" value="XBP70801.1"/>
    <property type="molecule type" value="Genomic_DNA"/>
</dbReference>
<sequence length="250" mass="27978">MFNIVTVQKPADQALRQDGLSLLLPAGFTTSLKLQTPQWTQDWDGLADSWNRLPPDAHLKDGGHYRRRRHACFVQELASGALTQVAHRAHWQPTDYNALHGGFERWFDPVEPAVAQAPAWLELLASLGQLFARVKPVPRWYIEAHQFRIDTTEGVGRPTPEGAHRDGVDFVVVLLVARRGVKGGETRVFDAHGPDGVRFLMQEPLTALLLDDERVIHETTPIFPVDGQDRQGGVRDTLVLTYRADGFQAP</sequence>
<accession>A0AAU7LT77</accession>
<reference evidence="1" key="1">
    <citation type="submission" date="2024-05" db="EMBL/GenBank/DDBJ databases">
        <authorList>
            <person name="Bunk B."/>
            <person name="Swiderski J."/>
            <person name="Sproer C."/>
            <person name="Thiel V."/>
        </authorList>
    </citation>
    <scope>NUCLEOTIDE SEQUENCE</scope>
    <source>
        <strain evidence="1">DSM 17735</strain>
    </source>
</reference>
<gene>
    <name evidence="1" type="ORF">ABLV49_03040</name>
</gene>
<proteinExistence type="predicted"/>
<organism evidence="1">
    <name type="scientific">Polaromonas hydrogenivorans</name>
    <dbReference type="NCBI Taxonomy" id="335476"/>
    <lineage>
        <taxon>Bacteria</taxon>
        <taxon>Pseudomonadati</taxon>
        <taxon>Pseudomonadota</taxon>
        <taxon>Betaproteobacteria</taxon>
        <taxon>Burkholderiales</taxon>
        <taxon>Comamonadaceae</taxon>
        <taxon>Polaromonas</taxon>
    </lineage>
</organism>
<name>A0AAU7LT77_9BURK</name>
<dbReference type="AlphaFoldDB" id="A0AAU7LT77"/>
<protein>
    <submittedName>
        <fullName evidence="1">2OG-Fe dioxygenase family protein</fullName>
    </submittedName>
</protein>
<keyword evidence="1" id="KW-0560">Oxidoreductase</keyword>
<dbReference type="Pfam" id="PF10014">
    <property type="entry name" value="2OG-Fe_Oxy_2"/>
    <property type="match status" value="1"/>
</dbReference>
<dbReference type="RefSeq" id="WP_349280131.1">
    <property type="nucleotide sequence ID" value="NZ_CBCSCU010000031.1"/>
</dbReference>
<evidence type="ECO:0000313" key="1">
    <source>
        <dbReference type="EMBL" id="XBP70801.1"/>
    </source>
</evidence>
<dbReference type="Gene3D" id="2.60.120.620">
    <property type="entry name" value="q2cbj1_9rhob like domain"/>
    <property type="match status" value="1"/>
</dbReference>